<accession>U2DY11</accession>
<reference evidence="1 2" key="1">
    <citation type="journal article" date="2011" name="J. Bacteriol.">
        <title>Genome sequence of Halorhabdus tiamatea, the first archaeon isolated from a deep-sea anoxic brine lake.</title>
        <authorList>
            <person name="Antunes A."/>
            <person name="Alam I."/>
            <person name="Bajic V.B."/>
            <person name="Stingl U."/>
        </authorList>
    </citation>
    <scope>NUCLEOTIDE SEQUENCE [LARGE SCALE GENOMIC DNA]</scope>
    <source>
        <strain evidence="1 2">SARL4B</strain>
    </source>
</reference>
<evidence type="ECO:0000313" key="1">
    <source>
        <dbReference type="EMBL" id="ERJ04706.1"/>
    </source>
</evidence>
<sequence length="55" mass="5776">MSGGRAENAFVFAFELAGIGVPHIFALEAVFVVVAHEALVIDFVPESSTSVQQVA</sequence>
<reference evidence="1 2" key="2">
    <citation type="journal article" date="2013" name="PLoS ONE">
        <title>INDIGO - INtegrated Data Warehouse of MIcrobial GenOmes with Examples from the Red Sea Extremophiles.</title>
        <authorList>
            <person name="Alam I."/>
            <person name="Antunes A."/>
            <person name="Kamau A.A."/>
            <person name="Ba Alawi W."/>
            <person name="Kalkatawi M."/>
            <person name="Stingl U."/>
            <person name="Bajic V.B."/>
        </authorList>
    </citation>
    <scope>NUCLEOTIDE SEQUENCE [LARGE SCALE GENOMIC DNA]</scope>
    <source>
        <strain evidence="1 2">SARL4B</strain>
    </source>
</reference>
<dbReference type="Proteomes" id="UP000003861">
    <property type="component" value="Unassembled WGS sequence"/>
</dbReference>
<gene>
    <name evidence="1" type="ORF">HLRTI_003351</name>
</gene>
<proteinExistence type="predicted"/>
<dbReference type="EMBL" id="AFNT02000062">
    <property type="protein sequence ID" value="ERJ04706.1"/>
    <property type="molecule type" value="Genomic_DNA"/>
</dbReference>
<comment type="caution">
    <text evidence="1">The sequence shown here is derived from an EMBL/GenBank/DDBJ whole genome shotgun (WGS) entry which is preliminary data.</text>
</comment>
<protein>
    <submittedName>
        <fullName evidence="1">Uncharacterized protein</fullName>
    </submittedName>
</protein>
<evidence type="ECO:0000313" key="2">
    <source>
        <dbReference type="Proteomes" id="UP000003861"/>
    </source>
</evidence>
<dbReference type="AlphaFoldDB" id="U2DY11"/>
<organism evidence="1 2">
    <name type="scientific">Halorhabdus tiamatea SARL4B</name>
    <dbReference type="NCBI Taxonomy" id="1033806"/>
    <lineage>
        <taxon>Archaea</taxon>
        <taxon>Methanobacteriati</taxon>
        <taxon>Methanobacteriota</taxon>
        <taxon>Stenosarchaea group</taxon>
        <taxon>Halobacteria</taxon>
        <taxon>Halobacteriales</taxon>
        <taxon>Haloarculaceae</taxon>
        <taxon>Halorhabdus</taxon>
    </lineage>
</organism>
<name>U2DY11_9EURY</name>